<dbReference type="Proteomes" id="UP000188268">
    <property type="component" value="Unassembled WGS sequence"/>
</dbReference>
<organism evidence="1 2">
    <name type="scientific">Corchorus capsularis</name>
    <name type="common">Jute</name>
    <dbReference type="NCBI Taxonomy" id="210143"/>
    <lineage>
        <taxon>Eukaryota</taxon>
        <taxon>Viridiplantae</taxon>
        <taxon>Streptophyta</taxon>
        <taxon>Embryophyta</taxon>
        <taxon>Tracheophyta</taxon>
        <taxon>Spermatophyta</taxon>
        <taxon>Magnoliopsida</taxon>
        <taxon>eudicotyledons</taxon>
        <taxon>Gunneridae</taxon>
        <taxon>Pentapetalae</taxon>
        <taxon>rosids</taxon>
        <taxon>malvids</taxon>
        <taxon>Malvales</taxon>
        <taxon>Malvaceae</taxon>
        <taxon>Grewioideae</taxon>
        <taxon>Apeibeae</taxon>
        <taxon>Corchorus</taxon>
    </lineage>
</organism>
<dbReference type="InterPro" id="IPR011990">
    <property type="entry name" value="TPR-like_helical_dom_sf"/>
</dbReference>
<keyword evidence="2" id="KW-1185">Reference proteome</keyword>
<dbReference type="OrthoDB" id="185373at2759"/>
<dbReference type="EMBL" id="AWWV01010883">
    <property type="protein sequence ID" value="OMO76427.1"/>
    <property type="molecule type" value="Genomic_DNA"/>
</dbReference>
<accession>A0A1R3I1F9</accession>
<dbReference type="GO" id="GO:0003723">
    <property type="term" value="F:RNA binding"/>
    <property type="evidence" value="ECO:0007669"/>
    <property type="project" value="InterPro"/>
</dbReference>
<dbReference type="PANTHER" id="PTHR47926:SF355">
    <property type="entry name" value="DYW DOMAIN-CONTAINING PROTEIN"/>
    <property type="match status" value="1"/>
</dbReference>
<protein>
    <submittedName>
        <fullName evidence="1">Putative pentatricopeptide repeat-containing protein</fullName>
    </submittedName>
</protein>
<proteinExistence type="predicted"/>
<reference evidence="1 2" key="1">
    <citation type="submission" date="2013-09" db="EMBL/GenBank/DDBJ databases">
        <title>Corchorus capsularis genome sequencing.</title>
        <authorList>
            <person name="Alam M."/>
            <person name="Haque M.S."/>
            <person name="Islam M.S."/>
            <person name="Emdad E.M."/>
            <person name="Islam M.M."/>
            <person name="Ahmed B."/>
            <person name="Halim A."/>
            <person name="Hossen Q.M.M."/>
            <person name="Hossain M.Z."/>
            <person name="Ahmed R."/>
            <person name="Khan M.M."/>
            <person name="Islam R."/>
            <person name="Rashid M.M."/>
            <person name="Khan S.A."/>
            <person name="Rahman M.S."/>
            <person name="Alam M."/>
        </authorList>
    </citation>
    <scope>NUCLEOTIDE SEQUENCE [LARGE SCALE GENOMIC DNA]</scope>
    <source>
        <strain evidence="2">cv. CVL-1</strain>
        <tissue evidence="1">Whole seedling</tissue>
    </source>
</reference>
<sequence>MEAKQRQVPSSHSPGYNAILLAGPRLKPLQQVHSRIVVTGLGRSRSLITKLLSFAYAAASPISYTRRLFLSITKPDTFLFHLLITLSSKFGFSLESLLYHRRMILANILPSNYTFSAVIKSCSELRAFNTGKIVHCNVLICGYGSDSYVQAALFVEESRQLDNLPSEIDQHTRQFDKNKIRNGIVNGCIVTMSAFEEHEMRSRVGLFSTPRKDSYYCNRKMVLNRSGLYRRVPHSLPCT</sequence>
<evidence type="ECO:0000313" key="1">
    <source>
        <dbReference type="EMBL" id="OMO76427.1"/>
    </source>
</evidence>
<dbReference type="InterPro" id="IPR046960">
    <property type="entry name" value="PPR_At4g14850-like_plant"/>
</dbReference>
<dbReference type="STRING" id="210143.A0A1R3I1F9"/>
<comment type="caution">
    <text evidence="1">The sequence shown here is derived from an EMBL/GenBank/DDBJ whole genome shotgun (WGS) entry which is preliminary data.</text>
</comment>
<dbReference type="PANTHER" id="PTHR47926">
    <property type="entry name" value="PENTATRICOPEPTIDE REPEAT-CONTAINING PROTEIN"/>
    <property type="match status" value="1"/>
</dbReference>
<dbReference type="Gene3D" id="1.25.40.10">
    <property type="entry name" value="Tetratricopeptide repeat domain"/>
    <property type="match status" value="1"/>
</dbReference>
<dbReference type="AlphaFoldDB" id="A0A1R3I1F9"/>
<evidence type="ECO:0000313" key="2">
    <source>
        <dbReference type="Proteomes" id="UP000188268"/>
    </source>
</evidence>
<dbReference type="Gramene" id="OMO76427">
    <property type="protein sequence ID" value="OMO76427"/>
    <property type="gene ID" value="CCACVL1_15667"/>
</dbReference>
<dbReference type="GO" id="GO:0009451">
    <property type="term" value="P:RNA modification"/>
    <property type="evidence" value="ECO:0007669"/>
    <property type="project" value="InterPro"/>
</dbReference>
<name>A0A1R3I1F9_COCAP</name>
<gene>
    <name evidence="1" type="ORF">CCACVL1_15667</name>
</gene>